<comment type="cofactor">
    <cofactor evidence="1">
        <name>FAD</name>
        <dbReference type="ChEBI" id="CHEBI:57692"/>
    </cofactor>
</comment>
<dbReference type="Proteomes" id="UP000030744">
    <property type="component" value="Unassembled WGS sequence"/>
</dbReference>
<evidence type="ECO:0000256" key="5">
    <source>
        <dbReference type="ARBA" id="ARBA00022827"/>
    </source>
</evidence>
<keyword evidence="10" id="KW-0732">Signal</keyword>
<feature type="region of interest" description="Disordered" evidence="9">
    <location>
        <begin position="129"/>
        <end position="171"/>
    </location>
</feature>
<dbReference type="OrthoDB" id="1688044at2759"/>
<dbReference type="Pfam" id="PF00175">
    <property type="entry name" value="NAD_binding_1"/>
    <property type="match status" value="1"/>
</dbReference>
<dbReference type="InterPro" id="IPR017927">
    <property type="entry name" value="FAD-bd_FR_type"/>
</dbReference>
<sequence>MERRSLSPPEPSVRSIALVLGLLTVLTATQRCDGFKVGVYLPAAQGGVSPDALRHPPAGLYPTQQHKDPTTTALRAASAPTKPPINLYALLLQGTAVACERDGSKRADVLFRLCLPSLCALSARVAHVSKQTGKADTREETQGSETTKGDRDGRQKYVRQKRSHKEETPHTCESSIHLLPSVLFCFSFSRLSPLKVRLEHRELASSYSAYESPAGSDPGIALGSDPGPSAGSVGSPGGGIDVHHLVFSYDPSVVSAETQQPFRYLEGQSVSFVNLTDTRQQQKETPVSVAKPRLYSVASSPLAPEQGLKHSFSLCVKRHRYRGADGEEDPSKDGLCSSLLCSAPIGTEFEVAGPVGASLLLPEDPNVPIIFACTGTGVAPLRSFMRRIVAQGRSGPVIAYVGAATAASTPYKREWTALQQQLPPSLLQLHFALSREANAPDGGRLYVQHLMERDGDLLLRLLREGAPLYLCGRKDMVPPIKGAIQAACLRHQVDFASFFKSLISSKRWKVEVY</sequence>
<feature type="chain" id="PRO_5004672998" description="ferredoxin--NADP(+) reductase" evidence="10">
    <location>
        <begin position="35"/>
        <end position="513"/>
    </location>
</feature>
<evidence type="ECO:0000256" key="6">
    <source>
        <dbReference type="ARBA" id="ARBA00022857"/>
    </source>
</evidence>
<dbReference type="PANTHER" id="PTHR43314">
    <property type="match status" value="1"/>
</dbReference>
<dbReference type="PRINTS" id="PR00371">
    <property type="entry name" value="FPNCR"/>
</dbReference>
<name>U6KI71_9EIME</name>
<keyword evidence="6" id="KW-0521">NADP</keyword>
<evidence type="ECO:0000256" key="3">
    <source>
        <dbReference type="ARBA" id="ARBA00013223"/>
    </source>
</evidence>
<reference evidence="12" key="1">
    <citation type="submission" date="2013-10" db="EMBL/GenBank/DDBJ databases">
        <title>Genomic analysis of the causative agents of coccidiosis in chickens.</title>
        <authorList>
            <person name="Reid A.J."/>
            <person name="Blake D."/>
            <person name="Billington K."/>
            <person name="Browne H."/>
            <person name="Dunn M."/>
            <person name="Hung S."/>
            <person name="Kawahara F."/>
            <person name="Miranda-Saavedra D."/>
            <person name="Mourier T."/>
            <person name="Nagra H."/>
            <person name="Otto T.D."/>
            <person name="Rawlings N."/>
            <person name="Sanchez A."/>
            <person name="Sanders M."/>
            <person name="Subramaniam C."/>
            <person name="Tay Y."/>
            <person name="Dear P."/>
            <person name="Doerig C."/>
            <person name="Gruber A."/>
            <person name="Parkinson J."/>
            <person name="Shirley M."/>
            <person name="Wan K.L."/>
            <person name="Berriman M."/>
            <person name="Tomley F."/>
            <person name="Pain A."/>
        </authorList>
    </citation>
    <scope>NUCLEOTIDE SEQUENCE [LARGE SCALE GENOMIC DNA]</scope>
    <source>
        <strain evidence="12">Houghton</strain>
    </source>
</reference>
<dbReference type="EC" id="1.18.1.2" evidence="3"/>
<evidence type="ECO:0000256" key="9">
    <source>
        <dbReference type="SAM" id="MobiDB-lite"/>
    </source>
</evidence>
<dbReference type="Gene3D" id="3.40.50.80">
    <property type="entry name" value="Nucleotide-binding domain of ferredoxin-NADP reductase (FNR) module"/>
    <property type="match status" value="1"/>
</dbReference>
<dbReference type="InterPro" id="IPR015701">
    <property type="entry name" value="FNR"/>
</dbReference>
<evidence type="ECO:0000259" key="11">
    <source>
        <dbReference type="PROSITE" id="PS51384"/>
    </source>
</evidence>
<dbReference type="GO" id="GO:0004324">
    <property type="term" value="F:ferredoxin-NADP+ reductase activity"/>
    <property type="evidence" value="ECO:0007669"/>
    <property type="project" value="UniProtKB-EC"/>
</dbReference>
<keyword evidence="7" id="KW-0560">Oxidoreductase</keyword>
<feature type="region of interest" description="Disordered" evidence="9">
    <location>
        <begin position="209"/>
        <end position="236"/>
    </location>
</feature>
<feature type="signal peptide" evidence="10">
    <location>
        <begin position="1"/>
        <end position="34"/>
    </location>
</feature>
<dbReference type="Gene3D" id="2.40.30.10">
    <property type="entry name" value="Translation factors"/>
    <property type="match status" value="1"/>
</dbReference>
<protein>
    <recommendedName>
        <fullName evidence="3">ferredoxin--NADP(+) reductase</fullName>
        <ecNumber evidence="3">1.18.1.2</ecNumber>
    </recommendedName>
</protein>
<feature type="domain" description="FAD-binding FR-type" evidence="11">
    <location>
        <begin position="191"/>
        <end position="361"/>
    </location>
</feature>
<keyword evidence="4" id="KW-0285">Flavoprotein</keyword>
<dbReference type="AlphaFoldDB" id="U6KI71"/>
<evidence type="ECO:0000313" key="12">
    <source>
        <dbReference type="EMBL" id="CDJ35937.1"/>
    </source>
</evidence>
<comment type="catalytic activity">
    <reaction evidence="8">
        <text>2 reduced [2Fe-2S]-[ferredoxin] + NADP(+) + H(+) = 2 oxidized [2Fe-2S]-[ferredoxin] + NADPH</text>
        <dbReference type="Rhea" id="RHEA:20125"/>
        <dbReference type="Rhea" id="RHEA-COMP:10000"/>
        <dbReference type="Rhea" id="RHEA-COMP:10001"/>
        <dbReference type="ChEBI" id="CHEBI:15378"/>
        <dbReference type="ChEBI" id="CHEBI:33737"/>
        <dbReference type="ChEBI" id="CHEBI:33738"/>
        <dbReference type="ChEBI" id="CHEBI:57783"/>
        <dbReference type="ChEBI" id="CHEBI:58349"/>
        <dbReference type="EC" id="1.18.1.2"/>
    </reaction>
</comment>
<evidence type="ECO:0000256" key="10">
    <source>
        <dbReference type="SAM" id="SignalP"/>
    </source>
</evidence>
<comment type="similarity">
    <text evidence="2">Belongs to the ferredoxin--NADP reductase type 1 family.</text>
</comment>
<evidence type="ECO:0000256" key="1">
    <source>
        <dbReference type="ARBA" id="ARBA00001974"/>
    </source>
</evidence>
<keyword evidence="13" id="KW-1185">Reference proteome</keyword>
<evidence type="ECO:0000313" key="13">
    <source>
        <dbReference type="Proteomes" id="UP000030744"/>
    </source>
</evidence>
<reference evidence="12" key="2">
    <citation type="submission" date="2013-10" db="EMBL/GenBank/DDBJ databases">
        <authorList>
            <person name="Aslett M."/>
        </authorList>
    </citation>
    <scope>NUCLEOTIDE SEQUENCE [LARGE SCALE GENOMIC DNA]</scope>
    <source>
        <strain evidence="12">Houghton</strain>
    </source>
</reference>
<organism evidence="12 13">
    <name type="scientific">Eimeria mitis</name>
    <dbReference type="NCBI Taxonomy" id="44415"/>
    <lineage>
        <taxon>Eukaryota</taxon>
        <taxon>Sar</taxon>
        <taxon>Alveolata</taxon>
        <taxon>Apicomplexa</taxon>
        <taxon>Conoidasida</taxon>
        <taxon>Coccidia</taxon>
        <taxon>Eucoccidiorida</taxon>
        <taxon>Eimeriorina</taxon>
        <taxon>Eimeriidae</taxon>
        <taxon>Eimeria</taxon>
    </lineage>
</organism>
<feature type="compositionally biased region" description="Basic and acidic residues" evidence="9">
    <location>
        <begin position="133"/>
        <end position="155"/>
    </location>
</feature>
<feature type="compositionally biased region" description="Low complexity" evidence="9">
    <location>
        <begin position="223"/>
        <end position="233"/>
    </location>
</feature>
<proteinExistence type="inferred from homology"/>
<dbReference type="SUPFAM" id="SSF63380">
    <property type="entry name" value="Riboflavin synthase domain-like"/>
    <property type="match status" value="1"/>
</dbReference>
<accession>U6KI71</accession>
<dbReference type="VEuPathDB" id="ToxoDB:EMH_0002600"/>
<dbReference type="EMBL" id="HG735435">
    <property type="protein sequence ID" value="CDJ35937.1"/>
    <property type="molecule type" value="Genomic_DNA"/>
</dbReference>
<keyword evidence="5" id="KW-0274">FAD</keyword>
<evidence type="ECO:0000256" key="7">
    <source>
        <dbReference type="ARBA" id="ARBA00023002"/>
    </source>
</evidence>
<evidence type="ECO:0000256" key="4">
    <source>
        <dbReference type="ARBA" id="ARBA00022630"/>
    </source>
</evidence>
<evidence type="ECO:0000256" key="8">
    <source>
        <dbReference type="ARBA" id="ARBA00047776"/>
    </source>
</evidence>
<dbReference type="InterPro" id="IPR039261">
    <property type="entry name" value="FNR_nucleotide-bd"/>
</dbReference>
<dbReference type="InterPro" id="IPR001709">
    <property type="entry name" value="Flavoprot_Pyr_Nucl_cyt_Rdtase"/>
</dbReference>
<gene>
    <name evidence="12" type="ORF">EMH_0002600</name>
</gene>
<dbReference type="GeneID" id="60403697"/>
<dbReference type="InterPro" id="IPR017938">
    <property type="entry name" value="Riboflavin_synthase-like_b-brl"/>
</dbReference>
<dbReference type="PROSITE" id="PS51384">
    <property type="entry name" value="FAD_FR"/>
    <property type="match status" value="1"/>
</dbReference>
<dbReference type="RefSeq" id="XP_037878226.1">
    <property type="nucleotide sequence ID" value="XM_038022372.1"/>
</dbReference>
<evidence type="ECO:0000256" key="2">
    <source>
        <dbReference type="ARBA" id="ARBA00008312"/>
    </source>
</evidence>
<dbReference type="InterPro" id="IPR001433">
    <property type="entry name" value="OxRdtase_FAD/NAD-bd"/>
</dbReference>
<dbReference type="SUPFAM" id="SSF52343">
    <property type="entry name" value="Ferredoxin reductase-like, C-terminal NADP-linked domain"/>
    <property type="match status" value="1"/>
</dbReference>